<feature type="transmembrane region" description="Helical" evidence="1">
    <location>
        <begin position="20"/>
        <end position="48"/>
    </location>
</feature>
<dbReference type="PANTHER" id="PTHR10217">
    <property type="entry name" value="VOLTAGE AND LIGAND GATED POTASSIUM CHANNEL"/>
    <property type="match status" value="1"/>
</dbReference>
<keyword evidence="1" id="KW-0812">Transmembrane</keyword>
<dbReference type="InterPro" id="IPR014710">
    <property type="entry name" value="RmlC-like_jellyroll"/>
</dbReference>
<dbReference type="SMART" id="SM00100">
    <property type="entry name" value="cNMP"/>
    <property type="match status" value="4"/>
</dbReference>
<dbReference type="InterPro" id="IPR018490">
    <property type="entry name" value="cNMP-bd_dom_sf"/>
</dbReference>
<dbReference type="GO" id="GO:0005242">
    <property type="term" value="F:inward rectifier potassium channel activity"/>
    <property type="evidence" value="ECO:0007669"/>
    <property type="project" value="TreeGrafter"/>
</dbReference>
<evidence type="ECO:0000256" key="1">
    <source>
        <dbReference type="SAM" id="Phobius"/>
    </source>
</evidence>
<feature type="transmembrane region" description="Helical" evidence="1">
    <location>
        <begin position="1271"/>
        <end position="1289"/>
    </location>
</feature>
<evidence type="ECO:0000313" key="3">
    <source>
        <dbReference type="Proteomes" id="UP000301870"/>
    </source>
</evidence>
<accession>A0A9J7E8I1</accession>
<evidence type="ECO:0000313" key="4">
    <source>
        <dbReference type="RefSeq" id="XP_022826345.1"/>
    </source>
</evidence>
<feature type="domain" description="Cyclic nucleotide-binding" evidence="2">
    <location>
        <begin position="335"/>
        <end position="437"/>
    </location>
</feature>
<dbReference type="OrthoDB" id="415460at2759"/>
<feature type="transmembrane region" description="Helical" evidence="1">
    <location>
        <begin position="1192"/>
        <end position="1218"/>
    </location>
</feature>
<keyword evidence="3" id="KW-1185">Reference proteome</keyword>
<sequence length="1500" mass="173524">MFLTTNALGDLYPVTTAERVIAILATLLGFLLTTVVFVGSLTSQFITITTRRSKYVRQLKKIKNHLRLIKMDPDTTKRIIGYYEDLWYQKSGVFKPKLLKLLPYPLQMEICYDLNAVPLYSSLIFRKLPEAFLRRLSLDMSHQFYLPGDVVYSHNQNKTIMVCVTSGVLELLSDEDDESPMISFATGTCFGEISLVYNIPARCTVKAATYVECQVLEKTNFIKLMITYPDLVESIRHEIQERISRSRMKKMKQGEHAEFSLNIYASKDRKKSSIKCLKDKLRYIQGWQYDTNNRLIYQGVELTDDNWLEKTVVPSELRKKVLHQARFKALTSIKFFQVKNKAYIHTLTEAARDIILPPGEIVCYGGTVTRELYIIESGYCLVTSNELRESNSERVIGPGNHVGLLVLLYGIPTLSTVVTLTHCKLVSVNHYAYTSALSLFPDMKEHEGILKPEELQHVEEQAKTQTTDSYLQHYNRLTEKKQKVKITSILQEFFNNSFIDLIAEYKKSKQKYSQSFKQFNVLNNIAAYLLMPIAIRPDGIFLKVWATIRMTVIVCMAPLFGTFNVTLIILETICYIDMYLMLHVAYYGCKNQLIYHPYMTAKHYLQGQFTVDFITCFPWYAIWKLFVPKHNEDHSEEDHMVNAHMFHCALRMVKADDADDFEYKLKKISGEIPYLNTTFHPDGNMVCLEGSWIDGILIIQKDHMSPSRVLLLAYYWTASSFGGAGFGDIIPQNIKHMVLCICVNIHGVLFFGYVYARIASLKAMADQVVTKFQENLKHLEMFLNREKVPFLLKKTILEFWKYQWKRTGGWSHQSILGKLHANLNEDAVLYMYEKTLREIPLFENVEYSFFRAFAKKLKESYFQKGYMVMRSNEVIDTMYIIYRGKVDIMSNINEVEACMGPGGIFGNIRGATKYMTMSNVIASRNIDLLCIQGRDFYALLKSYPSVLQKVKESVESAVKDYVLPTIMSARNSSTDITNFPLSYETGEEQEDEFEIDPELYVESPEKSIAESHGSKSITSANINYVPASLLFFKPHRWFRSSIIPDSALVTFMEYLILFLAYVDFMLLVYQMAFLSVPYFFHVCVIFDILFLFKLFLDIHSGYMNRYGDYVLSPKKVRKMYFSKIYLRRRDFLANFLICYLVFTLSLSPKMKMALFCYSRSPQLTRISYLFTSRTHRKTSIGSANLLFKLTTIAIWASILSHVNACLFFKLSCLTPVHCTSANWMSKEALNLRAKYSEGNFFALYVAALWYMINLLTITGTGDVSSQNSFEVIETIIVIIVIKFCTGLLISEMSAMITAHSSSRIAYDYDINELRDGLRDMDLSVHQMSKMWDYVRELWNRQQGKQMPALVYKLPFRLRCQVMQAVYGSHIRESVIFSKTDDDFRRMLVMWMKHCVFFPGNYIVQCGDSDQCIYFIHRGQVEVLTVHPNLTESIYDVLGPEDSFGIAQGLFVGVVHHFSFRARTVVDIVYLKLDQWKYLLDYYPKSAKIVQRKVQNVYLAI</sequence>
<dbReference type="SUPFAM" id="SSF81324">
    <property type="entry name" value="Voltage-gated potassium channels"/>
    <property type="match status" value="3"/>
</dbReference>
<organism evidence="3 4">
    <name type="scientific">Spodoptera litura</name>
    <name type="common">Asian cotton leafworm</name>
    <dbReference type="NCBI Taxonomy" id="69820"/>
    <lineage>
        <taxon>Eukaryota</taxon>
        <taxon>Metazoa</taxon>
        <taxon>Ecdysozoa</taxon>
        <taxon>Arthropoda</taxon>
        <taxon>Hexapoda</taxon>
        <taxon>Insecta</taxon>
        <taxon>Pterygota</taxon>
        <taxon>Neoptera</taxon>
        <taxon>Endopterygota</taxon>
        <taxon>Lepidoptera</taxon>
        <taxon>Glossata</taxon>
        <taxon>Ditrysia</taxon>
        <taxon>Noctuoidea</taxon>
        <taxon>Noctuidae</taxon>
        <taxon>Amphipyrinae</taxon>
        <taxon>Spodoptera</taxon>
    </lineage>
</organism>
<dbReference type="PROSITE" id="PS50042">
    <property type="entry name" value="CNMP_BINDING_3"/>
    <property type="match status" value="4"/>
</dbReference>
<name>A0A9J7E8I1_SPOLT</name>
<dbReference type="Gene3D" id="1.10.287.70">
    <property type="match status" value="3"/>
</dbReference>
<dbReference type="GeneID" id="111356277"/>
<dbReference type="Pfam" id="PF00027">
    <property type="entry name" value="cNMP_binding"/>
    <property type="match status" value="4"/>
</dbReference>
<feature type="transmembrane region" description="Helical" evidence="1">
    <location>
        <begin position="709"/>
        <end position="730"/>
    </location>
</feature>
<protein>
    <submittedName>
        <fullName evidence="4">Uncharacterized protein LOC111356277</fullName>
    </submittedName>
</protein>
<dbReference type="Gene3D" id="1.10.287.630">
    <property type="entry name" value="Helix hairpin bin"/>
    <property type="match status" value="1"/>
</dbReference>
<dbReference type="KEGG" id="sliu:111356277"/>
<dbReference type="Gene3D" id="2.60.120.10">
    <property type="entry name" value="Jelly Rolls"/>
    <property type="match status" value="4"/>
</dbReference>
<feature type="transmembrane region" description="Helical" evidence="1">
    <location>
        <begin position="1239"/>
        <end position="1259"/>
    </location>
</feature>
<dbReference type="PANTHER" id="PTHR10217:SF548">
    <property type="entry name" value="GH12235P"/>
    <property type="match status" value="1"/>
</dbReference>
<feature type="transmembrane region" description="Helical" evidence="1">
    <location>
        <begin position="736"/>
        <end position="756"/>
    </location>
</feature>
<gene>
    <name evidence="4" type="primary">LOC111356277</name>
</gene>
<evidence type="ECO:0000259" key="2">
    <source>
        <dbReference type="PROSITE" id="PS50042"/>
    </source>
</evidence>
<proteinExistence type="predicted"/>
<dbReference type="RefSeq" id="XP_022826345.1">
    <property type="nucleotide sequence ID" value="XM_022970577.1"/>
</dbReference>
<feature type="transmembrane region" description="Helical" evidence="1">
    <location>
        <begin position="1131"/>
        <end position="1148"/>
    </location>
</feature>
<feature type="transmembrane region" description="Helical" evidence="1">
    <location>
        <begin position="540"/>
        <end position="561"/>
    </location>
</feature>
<dbReference type="SUPFAM" id="SSF51206">
    <property type="entry name" value="cAMP-binding domain-like"/>
    <property type="match status" value="4"/>
</dbReference>
<dbReference type="CDD" id="cd00038">
    <property type="entry name" value="CAP_ED"/>
    <property type="match status" value="4"/>
</dbReference>
<reference evidence="4" key="1">
    <citation type="submission" date="2025-08" db="UniProtKB">
        <authorList>
            <consortium name="RefSeq"/>
        </authorList>
    </citation>
    <scope>IDENTIFICATION</scope>
    <source>
        <strain evidence="4">Ishihara</strain>
        <tissue evidence="4">Whole body</tissue>
    </source>
</reference>
<feature type="domain" description="Cyclic nucleotide-binding" evidence="2">
    <location>
        <begin position="1375"/>
        <end position="1479"/>
    </location>
</feature>
<keyword evidence="1" id="KW-1133">Transmembrane helix</keyword>
<feature type="transmembrane region" description="Helical" evidence="1">
    <location>
        <begin position="1046"/>
        <end position="1072"/>
    </location>
</feature>
<dbReference type="InterPro" id="IPR000595">
    <property type="entry name" value="cNMP-bd_dom"/>
</dbReference>
<feature type="domain" description="Cyclic nucleotide-binding" evidence="2">
    <location>
        <begin position="124"/>
        <end position="242"/>
    </location>
</feature>
<keyword evidence="1" id="KW-0472">Membrane</keyword>
<feature type="domain" description="Cyclic nucleotide-binding" evidence="2">
    <location>
        <begin position="841"/>
        <end position="957"/>
    </location>
</feature>
<dbReference type="GO" id="GO:0005886">
    <property type="term" value="C:plasma membrane"/>
    <property type="evidence" value="ECO:0007669"/>
    <property type="project" value="TreeGrafter"/>
</dbReference>
<dbReference type="InterPro" id="IPR050818">
    <property type="entry name" value="KCNH_animal-type"/>
</dbReference>
<feature type="transmembrane region" description="Helical" evidence="1">
    <location>
        <begin position="1078"/>
        <end position="1096"/>
    </location>
</feature>
<dbReference type="GO" id="GO:0042391">
    <property type="term" value="P:regulation of membrane potential"/>
    <property type="evidence" value="ECO:0007669"/>
    <property type="project" value="TreeGrafter"/>
</dbReference>
<dbReference type="Proteomes" id="UP000301870">
    <property type="component" value="Chromosome 22"/>
</dbReference>